<evidence type="ECO:0000313" key="2">
    <source>
        <dbReference type="EMBL" id="WWQ60192.1"/>
    </source>
</evidence>
<keyword evidence="3" id="KW-1185">Reference proteome</keyword>
<proteinExistence type="predicted"/>
<accession>A0AAX4L0F4</accession>
<keyword evidence="1" id="KW-1133">Transmembrane helix</keyword>
<dbReference type="AlphaFoldDB" id="A0AAX4L0F4"/>
<keyword evidence="1" id="KW-0472">Membrane</keyword>
<evidence type="ECO:0000313" key="3">
    <source>
        <dbReference type="Proteomes" id="UP001432202"/>
    </source>
</evidence>
<keyword evidence="1" id="KW-0812">Transmembrane</keyword>
<feature type="transmembrane region" description="Helical" evidence="1">
    <location>
        <begin position="15"/>
        <end position="33"/>
    </location>
</feature>
<sequence>MNLVDYVVSLRNGNILIYSFYINVKIVLIYNIAQKLLESKTDICIVNYEKFLKFSERQIIQSCNDTSYVIVFEVEKTSELPPRYNLVTSSVKLNKDFNDIIRIDKISTNLYKALNSSGELFLFSVINGEVVEKTLKTVHEEIIQFLREFGGEVQINDVVSIISRKYNISRDNVRVELAFLKDLGLIEIRNGKIILTQLL</sequence>
<dbReference type="RefSeq" id="WP_338600559.1">
    <property type="nucleotide sequence ID" value="NZ_CP146016.1"/>
</dbReference>
<gene>
    <name evidence="2" type="ORF">V6M85_12195</name>
</gene>
<evidence type="ECO:0000256" key="1">
    <source>
        <dbReference type="SAM" id="Phobius"/>
    </source>
</evidence>
<dbReference type="EMBL" id="CP146016">
    <property type="protein sequence ID" value="WWQ60192.1"/>
    <property type="molecule type" value="Genomic_DNA"/>
</dbReference>
<dbReference type="GeneID" id="89337542"/>
<name>A0AAX4L0F4_9CREN</name>
<organism evidence="2 3">
    <name type="scientific">Sulfolobus tengchongensis</name>
    <dbReference type="NCBI Taxonomy" id="207809"/>
    <lineage>
        <taxon>Archaea</taxon>
        <taxon>Thermoproteota</taxon>
        <taxon>Thermoprotei</taxon>
        <taxon>Sulfolobales</taxon>
        <taxon>Sulfolobaceae</taxon>
        <taxon>Sulfolobus</taxon>
    </lineage>
</organism>
<dbReference type="Proteomes" id="UP001432202">
    <property type="component" value="Chromosome"/>
</dbReference>
<reference evidence="2 3" key="1">
    <citation type="submission" date="2024-02" db="EMBL/GenBank/DDBJ databases">
        <title>STSV induces naive adaptation in Sulfolobus.</title>
        <authorList>
            <person name="Xiang X."/>
            <person name="Song M."/>
        </authorList>
    </citation>
    <scope>NUCLEOTIDE SEQUENCE [LARGE SCALE GENOMIC DNA]</scope>
    <source>
        <strain evidence="2 3">RT2</strain>
    </source>
</reference>
<protein>
    <submittedName>
        <fullName evidence="2">Uncharacterized protein</fullName>
    </submittedName>
</protein>